<dbReference type="PANTHER" id="PTHR46566:SF2">
    <property type="entry name" value="ATP-DEPENDENT 6-PHOSPHOFRUCTOKINASE ISOZYME 2"/>
    <property type="match status" value="1"/>
</dbReference>
<dbReference type="EC" id="2.7.1.144" evidence="6"/>
<evidence type="ECO:0000259" key="7">
    <source>
        <dbReference type="Pfam" id="PF00294"/>
    </source>
</evidence>
<dbReference type="Pfam" id="PF00294">
    <property type="entry name" value="PfkB"/>
    <property type="match status" value="1"/>
</dbReference>
<evidence type="ECO:0000256" key="3">
    <source>
        <dbReference type="ARBA" id="ARBA00022741"/>
    </source>
</evidence>
<evidence type="ECO:0000256" key="2">
    <source>
        <dbReference type="ARBA" id="ARBA00022679"/>
    </source>
</evidence>
<evidence type="ECO:0000313" key="8">
    <source>
        <dbReference type="EMBL" id="MBW7573018.1"/>
    </source>
</evidence>
<dbReference type="RefSeq" id="WP_219965424.1">
    <property type="nucleotide sequence ID" value="NZ_JAGFNZ010000003.1"/>
</dbReference>
<dbReference type="GO" id="GO:0008662">
    <property type="term" value="F:1-phosphofructokinase activity"/>
    <property type="evidence" value="ECO:0007669"/>
    <property type="project" value="UniProtKB-EC"/>
</dbReference>
<dbReference type="InterPro" id="IPR017583">
    <property type="entry name" value="Tagatose/fructose_Pkinase"/>
</dbReference>
<protein>
    <recommendedName>
        <fullName evidence="6">Tagatose-6-phosphate kinase</fullName>
        <ecNumber evidence="6">2.7.1.144</ecNumber>
    </recommendedName>
</protein>
<comment type="caution">
    <text evidence="8">The sequence shown here is derived from an EMBL/GenBank/DDBJ whole genome shotgun (WGS) entry which is preliminary data.</text>
</comment>
<accession>A0ABS7DP20</accession>
<evidence type="ECO:0000256" key="6">
    <source>
        <dbReference type="PIRNR" id="PIRNR000535"/>
    </source>
</evidence>
<dbReference type="PIRSF" id="PIRSF000535">
    <property type="entry name" value="1PFK/6PFK/LacC"/>
    <property type="match status" value="1"/>
</dbReference>
<comment type="catalytic activity">
    <reaction evidence="6">
        <text>D-tagatofuranose 6-phosphate + ATP = D-tagatofuranose 1,6-bisphosphate + ADP + H(+)</text>
        <dbReference type="Rhea" id="RHEA:12420"/>
        <dbReference type="ChEBI" id="CHEBI:15378"/>
        <dbReference type="ChEBI" id="CHEBI:30616"/>
        <dbReference type="ChEBI" id="CHEBI:58694"/>
        <dbReference type="ChEBI" id="CHEBI:58695"/>
        <dbReference type="ChEBI" id="CHEBI:456216"/>
        <dbReference type="EC" id="2.7.1.144"/>
    </reaction>
</comment>
<dbReference type="NCBIfam" id="TIGR03828">
    <property type="entry name" value="pfkB"/>
    <property type="match status" value="1"/>
</dbReference>
<dbReference type="EMBL" id="JAGFNZ010000003">
    <property type="protein sequence ID" value="MBW7573018.1"/>
    <property type="molecule type" value="Genomic_DNA"/>
</dbReference>
<keyword evidence="2 6" id="KW-0808">Transferase</keyword>
<dbReference type="Proteomes" id="UP000719942">
    <property type="component" value="Unassembled WGS sequence"/>
</dbReference>
<keyword evidence="4" id="KW-0418">Kinase</keyword>
<dbReference type="PANTHER" id="PTHR46566">
    <property type="entry name" value="1-PHOSPHOFRUCTOKINASE-RELATED"/>
    <property type="match status" value="1"/>
</dbReference>
<dbReference type="InterPro" id="IPR011611">
    <property type="entry name" value="PfkB_dom"/>
</dbReference>
<comment type="similarity">
    <text evidence="1">Belongs to the carbohydrate kinase pfkB family.</text>
</comment>
<dbReference type="Gene3D" id="3.40.1190.20">
    <property type="match status" value="1"/>
</dbReference>
<reference evidence="8 9" key="1">
    <citation type="submission" date="2021-03" db="EMBL/GenBank/DDBJ databases">
        <title>Caproiciproducens sp. nov. isolated from feces of cow.</title>
        <authorList>
            <person name="Choi J.-Y."/>
        </authorList>
    </citation>
    <scope>NUCLEOTIDE SEQUENCE [LARGE SCALE GENOMIC DNA]</scope>
    <source>
        <strain evidence="8 9">AGMB10547</strain>
    </source>
</reference>
<gene>
    <name evidence="8" type="primary">pfkB</name>
    <name evidence="8" type="ORF">J5W02_09345</name>
</gene>
<name>A0ABS7DP20_9FIRM</name>
<keyword evidence="5 6" id="KW-0067">ATP-binding</keyword>
<keyword evidence="3 6" id="KW-0547">Nucleotide-binding</keyword>
<keyword evidence="6" id="KW-0423">Lactose metabolism</keyword>
<sequence length="309" mass="33449">MITTLTLNPCIDRTVTVDGFTYGGTNHVENFRCDVSGKGINVSIALNNIGEATRCLGFNYMDGGSLLTDFLNEEKISNDFLNVSGQLRTNIKIFDRKASVMSELNESGNFVNGDCIADLVKKVEEYLPETSLLVLDGSVPPGVSKDIYKILTDKAREYGVKTVIDAYGELLLEGIKASPYLIKPNKDELEEAFGEKIQSKEDAIRVARKIIAQGVTMVCVSMGKGGAMLITEDKAYFCAGAEIEVKGVQGAGDSLVAGMCYAIVHGLSCAEMLRYGVAVAHGSLTLEGTQMCTLESFQKMLPLIHTEEI</sequence>
<comment type="similarity">
    <text evidence="6">Belongs to the carbohydrate kinase PfkB family. LacC subfamily.</text>
</comment>
<dbReference type="NCBIfam" id="TIGR03168">
    <property type="entry name" value="1-PFK"/>
    <property type="match status" value="1"/>
</dbReference>
<proteinExistence type="inferred from homology"/>
<keyword evidence="9" id="KW-1185">Reference proteome</keyword>
<evidence type="ECO:0000313" key="9">
    <source>
        <dbReference type="Proteomes" id="UP000719942"/>
    </source>
</evidence>
<organism evidence="8 9">
    <name type="scientific">Caproiciproducens faecalis</name>
    <dbReference type="NCBI Taxonomy" id="2820301"/>
    <lineage>
        <taxon>Bacteria</taxon>
        <taxon>Bacillati</taxon>
        <taxon>Bacillota</taxon>
        <taxon>Clostridia</taxon>
        <taxon>Eubacteriales</taxon>
        <taxon>Acutalibacteraceae</taxon>
        <taxon>Caproiciproducens</taxon>
    </lineage>
</organism>
<dbReference type="CDD" id="cd01164">
    <property type="entry name" value="FruK_PfkB_like"/>
    <property type="match status" value="1"/>
</dbReference>
<evidence type="ECO:0000256" key="1">
    <source>
        <dbReference type="ARBA" id="ARBA00005380"/>
    </source>
</evidence>
<dbReference type="InterPro" id="IPR029056">
    <property type="entry name" value="Ribokinase-like"/>
</dbReference>
<feature type="domain" description="Carbohydrate kinase PfkB" evidence="7">
    <location>
        <begin position="6"/>
        <end position="292"/>
    </location>
</feature>
<dbReference type="SUPFAM" id="SSF53613">
    <property type="entry name" value="Ribokinase-like"/>
    <property type="match status" value="1"/>
</dbReference>
<evidence type="ECO:0000256" key="4">
    <source>
        <dbReference type="ARBA" id="ARBA00022777"/>
    </source>
</evidence>
<evidence type="ECO:0000256" key="5">
    <source>
        <dbReference type="ARBA" id="ARBA00022840"/>
    </source>
</evidence>
<comment type="pathway">
    <text evidence="6">Carbohydrate metabolism; D-tagatose 6-phosphate degradation; D-glyceraldehyde 3-phosphate and glycerone phosphate from D-tagatose 6-phosphate: step 1/2.</text>
</comment>
<dbReference type="InterPro" id="IPR022463">
    <property type="entry name" value="1-PFruKinase"/>
</dbReference>